<evidence type="ECO:0000256" key="9">
    <source>
        <dbReference type="RuleBase" id="RU004334"/>
    </source>
</evidence>
<evidence type="ECO:0000256" key="7">
    <source>
        <dbReference type="ARBA" id="ARBA00023163"/>
    </source>
</evidence>
<evidence type="ECO:0000256" key="3">
    <source>
        <dbReference type="ARBA" id="ARBA00022771"/>
    </source>
</evidence>
<dbReference type="FunFam" id="3.30.50.10:FF:000044">
    <property type="entry name" value="retinoic acid receptor beta isoform X4"/>
    <property type="match status" value="1"/>
</dbReference>
<reference evidence="13" key="1">
    <citation type="submission" date="2021-06" db="EMBL/GenBank/DDBJ databases">
        <authorList>
            <person name="Hodson N. C."/>
            <person name="Mongue J. A."/>
            <person name="Jaron S. K."/>
        </authorList>
    </citation>
    <scope>NUCLEOTIDE SEQUENCE</scope>
</reference>
<protein>
    <recommendedName>
        <fullName evidence="15">Ecdysone-induced protein 78C</fullName>
    </recommendedName>
</protein>
<feature type="region of interest" description="Disordered" evidence="10">
    <location>
        <begin position="132"/>
        <end position="195"/>
    </location>
</feature>
<dbReference type="GO" id="GO:0003700">
    <property type="term" value="F:DNA-binding transcription factor activity"/>
    <property type="evidence" value="ECO:0007669"/>
    <property type="project" value="InterPro"/>
</dbReference>
<feature type="domain" description="Nuclear receptor" evidence="11">
    <location>
        <begin position="57"/>
        <end position="132"/>
    </location>
</feature>
<dbReference type="OrthoDB" id="6081310at2759"/>
<keyword evidence="3 9" id="KW-0863">Zinc-finger</keyword>
<dbReference type="Pfam" id="PF00105">
    <property type="entry name" value="zf-C4"/>
    <property type="match status" value="1"/>
</dbReference>
<evidence type="ECO:0000256" key="5">
    <source>
        <dbReference type="ARBA" id="ARBA00023015"/>
    </source>
</evidence>
<dbReference type="PANTHER" id="PTHR45805:SF10">
    <property type="entry name" value="ECDYSONE-INDUCED PROTEIN 78C"/>
    <property type="match status" value="1"/>
</dbReference>
<evidence type="ECO:0000313" key="14">
    <source>
        <dbReference type="Proteomes" id="UP000708208"/>
    </source>
</evidence>
<evidence type="ECO:0000259" key="11">
    <source>
        <dbReference type="PROSITE" id="PS51030"/>
    </source>
</evidence>
<dbReference type="SMART" id="SM00430">
    <property type="entry name" value="HOLI"/>
    <property type="match status" value="1"/>
</dbReference>
<evidence type="ECO:0000256" key="10">
    <source>
        <dbReference type="SAM" id="MobiDB-lite"/>
    </source>
</evidence>
<dbReference type="GO" id="GO:0043565">
    <property type="term" value="F:sequence-specific DNA binding"/>
    <property type="evidence" value="ECO:0007669"/>
    <property type="project" value="InterPro"/>
</dbReference>
<proteinExistence type="inferred from homology"/>
<dbReference type="GO" id="GO:0008270">
    <property type="term" value="F:zinc ion binding"/>
    <property type="evidence" value="ECO:0007669"/>
    <property type="project" value="UniProtKB-KW"/>
</dbReference>
<dbReference type="GO" id="GO:0005634">
    <property type="term" value="C:nucleus"/>
    <property type="evidence" value="ECO:0007669"/>
    <property type="project" value="UniProtKB-SubCell"/>
</dbReference>
<evidence type="ECO:0000256" key="1">
    <source>
        <dbReference type="ARBA" id="ARBA00004123"/>
    </source>
</evidence>
<evidence type="ECO:0000256" key="8">
    <source>
        <dbReference type="ARBA" id="ARBA00023170"/>
    </source>
</evidence>
<dbReference type="InterPro" id="IPR000536">
    <property type="entry name" value="Nucl_hrmn_rcpt_lig-bd"/>
</dbReference>
<evidence type="ECO:0008006" key="15">
    <source>
        <dbReference type="Google" id="ProtNLM"/>
    </source>
</evidence>
<feature type="compositionally biased region" description="Low complexity" evidence="10">
    <location>
        <begin position="155"/>
        <end position="195"/>
    </location>
</feature>
<dbReference type="EMBL" id="CAJVCH010528405">
    <property type="protein sequence ID" value="CAG7823106.1"/>
    <property type="molecule type" value="Genomic_DNA"/>
</dbReference>
<gene>
    <name evidence="13" type="ORF">AFUS01_LOCUS33342</name>
</gene>
<evidence type="ECO:0000259" key="12">
    <source>
        <dbReference type="PROSITE" id="PS51843"/>
    </source>
</evidence>
<dbReference type="SMART" id="SM00399">
    <property type="entry name" value="ZnF_C4"/>
    <property type="match status" value="1"/>
</dbReference>
<keyword evidence="14" id="KW-1185">Reference proteome</keyword>
<dbReference type="Pfam" id="PF00104">
    <property type="entry name" value="Hormone_recep"/>
    <property type="match status" value="1"/>
</dbReference>
<keyword evidence="9" id="KW-0539">Nucleus</keyword>
<name>A0A8J2PQ05_9HEXA</name>
<keyword evidence="4 9" id="KW-0862">Zinc</keyword>
<keyword evidence="7 9" id="KW-0804">Transcription</keyword>
<accession>A0A8J2PQ05</accession>
<organism evidence="13 14">
    <name type="scientific">Allacma fusca</name>
    <dbReference type="NCBI Taxonomy" id="39272"/>
    <lineage>
        <taxon>Eukaryota</taxon>
        <taxon>Metazoa</taxon>
        <taxon>Ecdysozoa</taxon>
        <taxon>Arthropoda</taxon>
        <taxon>Hexapoda</taxon>
        <taxon>Collembola</taxon>
        <taxon>Symphypleona</taxon>
        <taxon>Sminthuridae</taxon>
        <taxon>Allacma</taxon>
    </lineage>
</organism>
<sequence length="441" mass="49352">MPTPLKLIPLNLWPEFKYVIDSSISPDWDRISEQEKKNQQTVYQSAYADSNNTGKSFHPCRVCGDKASGYHYGVTSCEGCKGFFRRSIQKQIEYRCLRDGKCLVIRLNRNRCQYCRFKKCLAVGMSRDSVRYGRVPKRSREVITSAEADQSSYDGTPNSASPGSNSSSEGSTTCGSTNSFSSSNTSPSSSASDQMSVSSSFTSAVNPLATIVTQTHLQHCIYTQEKVRDVTPRKLTLDLQETPENFRVSLFSVLSREMLSSIQGVVEFAKRIPGFTSLPQDDQLILIKSGFFEMWAVHVAPMTTKDSITLSDGLTLNKQHLDLVYDSEFTSSLFSLWVTLSSWMDSELGLLSGACLLSPQRPGLTHHSIVVLTHSQNQLVDSLNKTGIPSILSDLRRIGNVHGDILDWYRQHWNQLVSLPPLYAEIFDIPRSIEDETMYNS</sequence>
<dbReference type="AlphaFoldDB" id="A0A8J2PQ05"/>
<evidence type="ECO:0000313" key="13">
    <source>
        <dbReference type="EMBL" id="CAG7823106.1"/>
    </source>
</evidence>
<feature type="domain" description="NR LBD" evidence="12">
    <location>
        <begin position="204"/>
        <end position="441"/>
    </location>
</feature>
<comment type="caution">
    <text evidence="13">The sequence shown here is derived from an EMBL/GenBank/DDBJ whole genome shotgun (WGS) entry which is preliminary data.</text>
</comment>
<evidence type="ECO:0000256" key="4">
    <source>
        <dbReference type="ARBA" id="ARBA00022833"/>
    </source>
</evidence>
<dbReference type="InterPro" id="IPR001628">
    <property type="entry name" value="Znf_hrmn_rcpt"/>
</dbReference>
<comment type="subcellular location">
    <subcellularLocation>
        <location evidence="1 9">Nucleus</location>
    </subcellularLocation>
</comment>
<keyword evidence="5 9" id="KW-0805">Transcription regulation</keyword>
<keyword evidence="2 9" id="KW-0479">Metal-binding</keyword>
<evidence type="ECO:0000256" key="2">
    <source>
        <dbReference type="ARBA" id="ARBA00022723"/>
    </source>
</evidence>
<dbReference type="PANTHER" id="PTHR45805">
    <property type="entry name" value="NUCLEAR HORMONE RECEPTOR HR3-RELATED"/>
    <property type="match status" value="1"/>
</dbReference>
<keyword evidence="8 9" id="KW-0675">Receptor</keyword>
<dbReference type="PROSITE" id="PS51843">
    <property type="entry name" value="NR_LBD"/>
    <property type="match status" value="1"/>
</dbReference>
<keyword evidence="6 9" id="KW-0238">DNA-binding</keyword>
<comment type="similarity">
    <text evidence="9">Belongs to the nuclear hormone receptor family.</text>
</comment>
<evidence type="ECO:0000256" key="6">
    <source>
        <dbReference type="ARBA" id="ARBA00023125"/>
    </source>
</evidence>
<dbReference type="PROSITE" id="PS51030">
    <property type="entry name" value="NUCLEAR_REC_DBD_2"/>
    <property type="match status" value="1"/>
</dbReference>
<dbReference type="PROSITE" id="PS00031">
    <property type="entry name" value="NUCLEAR_REC_DBD_1"/>
    <property type="match status" value="1"/>
</dbReference>
<dbReference type="CDD" id="cd07165">
    <property type="entry name" value="NR_DBD_DmE78_like"/>
    <property type="match status" value="1"/>
</dbReference>
<dbReference type="Proteomes" id="UP000708208">
    <property type="component" value="Unassembled WGS sequence"/>
</dbReference>